<dbReference type="Proteomes" id="UP001241377">
    <property type="component" value="Unassembled WGS sequence"/>
</dbReference>
<sequence length="809" mass="94891">MRRFPLSNTLRNLKFNIKNYRAVNLRPTFQSSNHPFCTNSQLLEASYSQWFKNASKEIPAKIITQLTETLDRQYEQNQSTQKWVALPASSMAFRNPVDHQESWEDVLAKHKSFSESAFKSKLFKLVETNNLQEIASNFKLHADRDQYIDTELLVAIIKGCLKPEDHKLTLEKYPEPSLSEKDPHLNFFTPYYVKLRTRIPILYEICQLYEPKLFGNKDFQEIYVQICYHQNDMDKLQQLLFTYLNHETYDATTLSYVFTSLIQNYEVEFTKGLFSNLLTLGRQVDPIVLEVVVSQLVSVLALFENVVHVFQSWLRSLCGIPTPKTMAILIHEYAKYGDEEEIVSLRNVIFKCGLENNMHVRLADLQSSIIMREPTHFKKTITNQDLATAESILQCAKESGDPAEVKYFFHLMVLFFSKFSNLAMVQSFISKLQKDFLHDDAIHKVISKYFVRHDQFLPLLDYLQKSDASFDATYLKDLFASFVKTYPYHAQEFAEQFQQFVRLSGYFSPLSLSHILKALQVKRLDSQLTPYCLEPPSFDSRKYESSNWKRIEWKPTVHGKHQSAAIQVDFRIGRGFRDVMRKGVKPDYKVIETTFRRLNPQNRAKILQYLKAMRFPVHDYDKLAILNLQLTKDKSMLESYVKAQPFEELNSNNIIMLGRMLLNKSLYRTNNKLLNSMRITEMNDRTHMVLLNLQLRNYLKQGHYSRMIDTINSFPIDEVVLSPYLYKQCQFIEKDLVRRLKLEKQKNCDKLDEFNCGVKLDDGNRALSSLRGLLGDIRIRLDHDKIEVNAKVHEMFQWLTTWMADPRKN</sequence>
<reference evidence="1" key="1">
    <citation type="submission" date="2023-04" db="EMBL/GenBank/DDBJ databases">
        <title>Draft Genome sequencing of Naganishia species isolated from polar environments using Oxford Nanopore Technology.</title>
        <authorList>
            <person name="Leo P."/>
            <person name="Venkateswaran K."/>
        </authorList>
    </citation>
    <scope>NUCLEOTIDE SEQUENCE</scope>
    <source>
        <strain evidence="1">MNA-CCFEE 5261</strain>
    </source>
</reference>
<dbReference type="EMBL" id="JASBWR010000158">
    <property type="protein sequence ID" value="KAJ9090974.1"/>
    <property type="molecule type" value="Genomic_DNA"/>
</dbReference>
<evidence type="ECO:0000313" key="2">
    <source>
        <dbReference type="Proteomes" id="UP001241377"/>
    </source>
</evidence>
<gene>
    <name evidence="1" type="ORF">QFC19_009320</name>
</gene>
<accession>A0ACC2UW76</accession>
<comment type="caution">
    <text evidence="1">The sequence shown here is derived from an EMBL/GenBank/DDBJ whole genome shotgun (WGS) entry which is preliminary data.</text>
</comment>
<keyword evidence="2" id="KW-1185">Reference proteome</keyword>
<evidence type="ECO:0000313" key="1">
    <source>
        <dbReference type="EMBL" id="KAJ9090974.1"/>
    </source>
</evidence>
<name>A0ACC2UW76_9TREE</name>
<protein>
    <submittedName>
        <fullName evidence="1">Uncharacterized protein</fullName>
    </submittedName>
</protein>
<proteinExistence type="predicted"/>
<organism evidence="1 2">
    <name type="scientific">Naganishia cerealis</name>
    <dbReference type="NCBI Taxonomy" id="610337"/>
    <lineage>
        <taxon>Eukaryota</taxon>
        <taxon>Fungi</taxon>
        <taxon>Dikarya</taxon>
        <taxon>Basidiomycota</taxon>
        <taxon>Agaricomycotina</taxon>
        <taxon>Tremellomycetes</taxon>
        <taxon>Filobasidiales</taxon>
        <taxon>Filobasidiaceae</taxon>
        <taxon>Naganishia</taxon>
    </lineage>
</organism>